<feature type="binding site" evidence="7">
    <location>
        <begin position="81"/>
        <end position="83"/>
    </location>
    <ligand>
        <name>FMN</name>
        <dbReference type="ChEBI" id="CHEBI:58210"/>
    </ligand>
</feature>
<dbReference type="GO" id="GO:0005886">
    <property type="term" value="C:plasma membrane"/>
    <property type="evidence" value="ECO:0007669"/>
    <property type="project" value="TreeGrafter"/>
</dbReference>
<feature type="binding site" evidence="7">
    <location>
        <position position="260"/>
    </location>
    <ligand>
        <name>glyoxylate</name>
        <dbReference type="ChEBI" id="CHEBI:36655"/>
    </ligand>
</feature>
<proteinExistence type="inferred from homology"/>
<feature type="binding site" evidence="7">
    <location>
        <position position="133"/>
    </location>
    <ligand>
        <name>glyoxylate</name>
        <dbReference type="ChEBI" id="CHEBI:36655"/>
    </ligand>
</feature>
<dbReference type="GO" id="GO:0009060">
    <property type="term" value="P:aerobic respiration"/>
    <property type="evidence" value="ECO:0007669"/>
    <property type="project" value="TreeGrafter"/>
</dbReference>
<dbReference type="STRING" id="439228.SAMN06295920_11082"/>
<evidence type="ECO:0000256" key="3">
    <source>
        <dbReference type="ARBA" id="ARBA00022643"/>
    </source>
</evidence>
<feature type="binding site" evidence="7">
    <location>
        <position position="110"/>
    </location>
    <ligand>
        <name>FMN</name>
        <dbReference type="ChEBI" id="CHEBI:58210"/>
    </ligand>
</feature>
<dbReference type="InterPro" id="IPR013785">
    <property type="entry name" value="Aldolase_TIM"/>
</dbReference>
<feature type="binding site" evidence="7">
    <location>
        <position position="284"/>
    </location>
    <ligand>
        <name>glyoxylate</name>
        <dbReference type="ChEBI" id="CHEBI:36655"/>
    </ligand>
</feature>
<evidence type="ECO:0000256" key="7">
    <source>
        <dbReference type="PIRSR" id="PIRSR000138-2"/>
    </source>
</evidence>
<dbReference type="GO" id="GO:0010181">
    <property type="term" value="F:FMN binding"/>
    <property type="evidence" value="ECO:0007669"/>
    <property type="project" value="InterPro"/>
</dbReference>
<keyword evidence="4" id="KW-0560">Oxidoreductase</keyword>
<dbReference type="InterPro" id="IPR037396">
    <property type="entry name" value="FMN_HAD"/>
</dbReference>
<dbReference type="Proteomes" id="UP000189818">
    <property type="component" value="Unassembled WGS sequence"/>
</dbReference>
<name>A0A1T5FNA2_9SPHN</name>
<dbReference type="OrthoDB" id="9770452at2"/>
<dbReference type="GO" id="GO:0004459">
    <property type="term" value="F:L-lactate dehydrogenase (NAD+) activity"/>
    <property type="evidence" value="ECO:0007669"/>
    <property type="project" value="TreeGrafter"/>
</dbReference>
<dbReference type="SUPFAM" id="SSF51395">
    <property type="entry name" value="FMN-linked oxidoreductases"/>
    <property type="match status" value="1"/>
</dbReference>
<dbReference type="Pfam" id="PF01070">
    <property type="entry name" value="FMN_dh"/>
    <property type="match status" value="1"/>
</dbReference>
<dbReference type="InterPro" id="IPR000262">
    <property type="entry name" value="FMN-dep_DH"/>
</dbReference>
<dbReference type="EMBL" id="FUYM01000010">
    <property type="protein sequence ID" value="SKB97704.1"/>
    <property type="molecule type" value="Genomic_DNA"/>
</dbReference>
<keyword evidence="3 7" id="KW-0288">FMN</keyword>
<dbReference type="PROSITE" id="PS51349">
    <property type="entry name" value="FMN_HYDROXY_ACID_DH_2"/>
    <property type="match status" value="1"/>
</dbReference>
<evidence type="ECO:0000256" key="5">
    <source>
        <dbReference type="ARBA" id="ARBA00024042"/>
    </source>
</evidence>
<feature type="active site" description="Proton acceptor" evidence="6">
    <location>
        <position position="284"/>
    </location>
</feature>
<dbReference type="RefSeq" id="WP_079649886.1">
    <property type="nucleotide sequence ID" value="NZ_FUYM01000010.1"/>
</dbReference>
<feature type="binding site" evidence="7">
    <location>
        <position position="282"/>
    </location>
    <ligand>
        <name>FMN</name>
        <dbReference type="ChEBI" id="CHEBI:58210"/>
    </ligand>
</feature>
<keyword evidence="10" id="KW-1185">Reference proteome</keyword>
<reference evidence="10" key="1">
    <citation type="submission" date="2017-02" db="EMBL/GenBank/DDBJ databases">
        <authorList>
            <person name="Varghese N."/>
            <person name="Submissions S."/>
        </authorList>
    </citation>
    <scope>NUCLEOTIDE SEQUENCE [LARGE SCALE GENOMIC DNA]</scope>
    <source>
        <strain evidence="10">UM2</strain>
    </source>
</reference>
<dbReference type="CDD" id="cd02809">
    <property type="entry name" value="alpha_hydroxyacid_oxid_FMN"/>
    <property type="match status" value="1"/>
</dbReference>
<evidence type="ECO:0000313" key="10">
    <source>
        <dbReference type="Proteomes" id="UP000189818"/>
    </source>
</evidence>
<feature type="binding site" evidence="7">
    <location>
        <position position="159"/>
    </location>
    <ligand>
        <name>FMN</name>
        <dbReference type="ChEBI" id="CHEBI:58210"/>
    </ligand>
</feature>
<accession>A0A1T5FNA2</accession>
<comment type="cofactor">
    <cofactor evidence="1">
        <name>FMN</name>
        <dbReference type="ChEBI" id="CHEBI:58210"/>
    </cofactor>
</comment>
<dbReference type="PANTHER" id="PTHR10578:SF107">
    <property type="entry name" value="2-HYDROXYACID OXIDASE 1"/>
    <property type="match status" value="1"/>
</dbReference>
<gene>
    <name evidence="9" type="ORF">SAMN06295920_11082</name>
</gene>
<dbReference type="PIRSF" id="PIRSF000138">
    <property type="entry name" value="Al-hdrx_acd_dh"/>
    <property type="match status" value="1"/>
</dbReference>
<feature type="domain" description="FMN hydroxy acid dehydrogenase" evidence="8">
    <location>
        <begin position="2"/>
        <end position="389"/>
    </location>
</feature>
<evidence type="ECO:0000256" key="4">
    <source>
        <dbReference type="ARBA" id="ARBA00023002"/>
    </source>
</evidence>
<dbReference type="PANTHER" id="PTHR10578">
    <property type="entry name" value="S -2-HYDROXY-ACID OXIDASE-RELATED"/>
    <property type="match status" value="1"/>
</dbReference>
<feature type="binding site" evidence="7">
    <location>
        <begin position="315"/>
        <end position="319"/>
    </location>
    <ligand>
        <name>FMN</name>
        <dbReference type="ChEBI" id="CHEBI:58210"/>
    </ligand>
</feature>
<dbReference type="Gene3D" id="3.20.20.70">
    <property type="entry name" value="Aldolase class I"/>
    <property type="match status" value="1"/>
</dbReference>
<organism evidence="9 10">
    <name type="scientific">Rhizorhabdus histidinilytica</name>
    <dbReference type="NCBI Taxonomy" id="439228"/>
    <lineage>
        <taxon>Bacteria</taxon>
        <taxon>Pseudomonadati</taxon>
        <taxon>Pseudomonadota</taxon>
        <taxon>Alphaproteobacteria</taxon>
        <taxon>Sphingomonadales</taxon>
        <taxon>Sphingomonadaceae</taxon>
        <taxon>Rhizorhabdus</taxon>
    </lineage>
</organism>
<evidence type="ECO:0000256" key="6">
    <source>
        <dbReference type="PIRSR" id="PIRSR000138-1"/>
    </source>
</evidence>
<protein>
    <submittedName>
        <fullName evidence="9">L-lactate dehydrogenase (Cytochrome)/(S)-mandelate dehydrogenase</fullName>
    </submittedName>
</protein>
<feature type="binding site" evidence="7">
    <location>
        <begin position="338"/>
        <end position="339"/>
    </location>
    <ligand>
        <name>FMN</name>
        <dbReference type="ChEBI" id="CHEBI:58210"/>
    </ligand>
</feature>
<evidence type="ECO:0000256" key="1">
    <source>
        <dbReference type="ARBA" id="ARBA00001917"/>
    </source>
</evidence>
<dbReference type="InterPro" id="IPR012133">
    <property type="entry name" value="Alpha-hydoxy_acid_DH_FMN"/>
</dbReference>
<evidence type="ECO:0000256" key="2">
    <source>
        <dbReference type="ARBA" id="ARBA00022630"/>
    </source>
</evidence>
<keyword evidence="2 7" id="KW-0285">Flavoprotein</keyword>
<comment type="similarity">
    <text evidence="5">Belongs to the FMN-dependent alpha-hydroxy acid dehydrogenase family.</text>
</comment>
<evidence type="ECO:0000313" key="9">
    <source>
        <dbReference type="EMBL" id="SKB97704.1"/>
    </source>
</evidence>
<dbReference type="AlphaFoldDB" id="A0A1T5FNA2"/>
<feature type="binding site" evidence="7">
    <location>
        <position position="131"/>
    </location>
    <ligand>
        <name>FMN</name>
        <dbReference type="ChEBI" id="CHEBI:58210"/>
    </ligand>
</feature>
<evidence type="ECO:0000259" key="8">
    <source>
        <dbReference type="PROSITE" id="PS51349"/>
    </source>
</evidence>
<sequence length="398" mass="42100">MADVRHCITIADLRAMARRRLPEFAFVPMETGSGDGSGPVRNVEAFGRFPLTARALVDVSAIRQAVDIFGQTYACPFGISAVGYANNLRPHADQMLAEAAAEAGLPFMLSGGSSAAVEEIARIAPGHVWQQLYSARDPAITDSIVGRAADAGVEVLVYTADSPVPPRNDWLARTGIALPAKVRWNAWPYVLWQAATHPRWSLAHAARGGLPRMESWARYAPPGAGAAEIARTFQRHVPSIQTWDEVDRIRRLWRGRLVVKGIVHGDDVRRARDCGADAVGVSNHGGNKLDAMPAAIDSLCALGDSGGQGLPLFFDGGIRKGAHVVVALALGARFAFAGRATLYGVVAGGTAGALRAIDILKEEVARTLALIGCPDVAELGRGNLHPGAPGLPQQENAG</sequence>